<evidence type="ECO:0000256" key="6">
    <source>
        <dbReference type="ARBA" id="ARBA00022801"/>
    </source>
</evidence>
<dbReference type="GO" id="GO:0016787">
    <property type="term" value="F:hydrolase activity"/>
    <property type="evidence" value="ECO:0007669"/>
    <property type="project" value="UniProtKB-KW"/>
</dbReference>
<dbReference type="GO" id="GO:0036464">
    <property type="term" value="C:cytoplasmic ribonucleoprotein granule"/>
    <property type="evidence" value="ECO:0007669"/>
    <property type="project" value="UniProtKB-SubCell"/>
</dbReference>
<keyword evidence="4" id="KW-0963">Cytoplasm</keyword>
<evidence type="ECO:0000256" key="3">
    <source>
        <dbReference type="ARBA" id="ARBA00012552"/>
    </source>
</evidence>
<feature type="domain" description="DNA2/NAM7 helicase helicase" evidence="12">
    <location>
        <begin position="688"/>
        <end position="773"/>
    </location>
</feature>
<evidence type="ECO:0000259" key="13">
    <source>
        <dbReference type="Pfam" id="PF13087"/>
    </source>
</evidence>
<accession>T1J397</accession>
<dbReference type="SUPFAM" id="SSF52540">
    <property type="entry name" value="P-loop containing nucleoside triphosphate hydrolases"/>
    <property type="match status" value="1"/>
</dbReference>
<dbReference type="GO" id="GO:0003724">
    <property type="term" value="F:RNA helicase activity"/>
    <property type="evidence" value="ECO:0007669"/>
    <property type="project" value="UniProtKB-EC"/>
</dbReference>
<dbReference type="HOGENOM" id="CLU_001666_3_1_1"/>
<reference evidence="17" key="1">
    <citation type="submission" date="2011-05" db="EMBL/GenBank/DDBJ databases">
        <authorList>
            <person name="Richards S.R."/>
            <person name="Qu J."/>
            <person name="Jiang H."/>
            <person name="Jhangiani S.N."/>
            <person name="Agravi P."/>
            <person name="Goodspeed R."/>
            <person name="Gross S."/>
            <person name="Mandapat C."/>
            <person name="Jackson L."/>
            <person name="Mathew T."/>
            <person name="Pu L."/>
            <person name="Thornton R."/>
            <person name="Saada N."/>
            <person name="Wilczek-Boney K.B."/>
            <person name="Lee S."/>
            <person name="Kovar C."/>
            <person name="Wu Y."/>
            <person name="Scherer S.E."/>
            <person name="Worley K.C."/>
            <person name="Muzny D.M."/>
            <person name="Gibbs R."/>
        </authorList>
    </citation>
    <scope>NUCLEOTIDE SEQUENCE</scope>
    <source>
        <strain evidence="17">Brora</strain>
    </source>
</reference>
<feature type="domain" description="Helicase MOV-10-like beta-barrel" evidence="15">
    <location>
        <begin position="505"/>
        <end position="584"/>
    </location>
</feature>
<feature type="domain" description="S1-like RNA binding" evidence="14">
    <location>
        <begin position="54"/>
        <end position="105"/>
    </location>
</feature>
<dbReference type="InterPro" id="IPR049080">
    <property type="entry name" value="MOV-10-like_beta-barrel"/>
</dbReference>
<keyword evidence="17" id="KW-1185">Reference proteome</keyword>
<dbReference type="EC" id="3.6.4.13" evidence="3"/>
<comment type="similarity">
    <text evidence="2">Belongs to the DNA2/NAM7 helicase family. SDE3 subfamily.</text>
</comment>
<dbReference type="InterPro" id="IPR027417">
    <property type="entry name" value="P-loop_NTPase"/>
</dbReference>
<dbReference type="EnsemblMetazoa" id="SMAR008058-RA">
    <property type="protein sequence ID" value="SMAR008058-PA"/>
    <property type="gene ID" value="SMAR008058"/>
</dbReference>
<dbReference type="OMA" id="IPCVGDK"/>
<keyword evidence="6" id="KW-0378">Hydrolase</keyword>
<reference evidence="16" key="2">
    <citation type="submission" date="2015-02" db="UniProtKB">
        <authorList>
            <consortium name="EnsemblMetazoa"/>
        </authorList>
    </citation>
    <scope>IDENTIFICATION</scope>
</reference>
<dbReference type="Pfam" id="PF21634">
    <property type="entry name" value="MOV-10_beta-barrel"/>
    <property type="match status" value="1"/>
</dbReference>
<dbReference type="InterPro" id="IPR047187">
    <property type="entry name" value="SF1_C_Upf1"/>
</dbReference>
<dbReference type="Pfam" id="PF13086">
    <property type="entry name" value="AAA_11"/>
    <property type="match status" value="2"/>
</dbReference>
<dbReference type="CDD" id="cd18808">
    <property type="entry name" value="SF1_C_Upf1"/>
    <property type="match status" value="1"/>
</dbReference>
<sequence length="1123" mass="127659">MLSLLGIGVKYLWDYATKSSAAVEKTEEDDCEIPLRQSDDLEAEKEKRNGIEIKGEVTSIDNFSGFVDEYIFFDFNVVEGDLRPEIGTKVIVNAICQDDGRWTASKVFVARTVSLDDEDWGIESVEFAKDRFETNEVGKVTIFDKVNGGYVNDCLKFDLSNVKEGFVPCEGDWVTVNLIKSRSEMREKVVCVAPSHTRKIEGKVVQINADFGVIDNDIYFRRDCINETLRLKRGERVNATVIECSFRKYVWRAIYIVPIITESENINENVENRNKVRNLPLQNLLSDKNGISVTTPLDFGSVMMGKKSTLKIKLSNGGEESQTLLSFKLESSANKQFEVRTLFKDILREPLVLRPGEEVGFVADCQPCILGKCSQLLVFNFHGFTIGRILTATACFANSLVHAPKSPFRKSKHKNTFSMPFATQDDNWIIPGQQPKPENNWKRNYSALPQYKVPKELWSCVMNKNDLIKLEPTLLESLNETNYKRRFQTLLYLEEIALELEIDHYTMEDVTLQRHNNFLTLEVPGILENRPPLIIRDIVIVEHSKPAENGKPPVRYEGCVHDISESNVYLMFHPTFQDEYNDELLNVYFKINRTTLRRCHQSVQLSDLLGNNVLFPKETHLKPPAVECTAPTCDLRKSLSPTDSRKRRVTVVDRLFSTSPNAIIKTSSDQDSTFYTYNSLDIEWINENLNQRQKLAVRRILSGEARPTPYVIFGPPGTGKTVTVVEAVLQVLRLHENSRVLVCAPSNSAADLLTERFHFSGKLTSGTMIRINAMLRSEKNIPECIMEYCCITVDVDVQAHYRLIISTCSTAAIFRTLNLADQHFTHVFVDEAGQATEPECLIPILYCGPDGQIILAGDPFQLGAVVRSKMGLNCGFSMSFLERLMQRYLYSRDAEKYPEDFYNPLLVTKLINNYRSHPALLTTSSELFYENELIPEVDSAEFHNILNYHFIPNKGFPLIFNGIQGEMLREGNNPSWFNPVEVIQIMRYIRFLYNENISPNDIGVVTPYRKQVEKIRFMLESLKMDKPKVGSTEEFQGQEKLVIIISTVRSGGDGDHSEGGGLGFLRNKKRFNVAVTRPKGLLIVVGDPFVLSEDPCWRKLLDYTIENGGYIGCDLPIFTSKTS</sequence>
<evidence type="ECO:0000259" key="14">
    <source>
        <dbReference type="Pfam" id="PF14444"/>
    </source>
</evidence>
<dbReference type="PhylomeDB" id="T1J397"/>
<evidence type="ECO:0000313" key="17">
    <source>
        <dbReference type="Proteomes" id="UP000014500"/>
    </source>
</evidence>
<evidence type="ECO:0000259" key="12">
    <source>
        <dbReference type="Pfam" id="PF13086"/>
    </source>
</evidence>
<evidence type="ECO:0000256" key="10">
    <source>
        <dbReference type="ARBA" id="ARBA00023158"/>
    </source>
</evidence>
<evidence type="ECO:0000256" key="7">
    <source>
        <dbReference type="ARBA" id="ARBA00022806"/>
    </source>
</evidence>
<dbReference type="Pfam" id="PF14444">
    <property type="entry name" value="S1-like"/>
    <property type="match status" value="1"/>
</dbReference>
<dbReference type="GO" id="GO:0031047">
    <property type="term" value="P:regulatory ncRNA-mediated gene silencing"/>
    <property type="evidence" value="ECO:0007669"/>
    <property type="project" value="UniProtKB-KW"/>
</dbReference>
<dbReference type="PANTHER" id="PTHR45418:SF1">
    <property type="entry name" value="CANCER_TESTIS ANTIGEN 55"/>
    <property type="match status" value="1"/>
</dbReference>
<evidence type="ECO:0000256" key="1">
    <source>
        <dbReference type="ARBA" id="ARBA00004331"/>
    </source>
</evidence>
<dbReference type="GO" id="GO:0003723">
    <property type="term" value="F:RNA binding"/>
    <property type="evidence" value="ECO:0007669"/>
    <property type="project" value="UniProtKB-KW"/>
</dbReference>
<dbReference type="Proteomes" id="UP000014500">
    <property type="component" value="Unassembled WGS sequence"/>
</dbReference>
<dbReference type="EMBL" id="JH431820">
    <property type="status" value="NOT_ANNOTATED_CDS"/>
    <property type="molecule type" value="Genomic_DNA"/>
</dbReference>
<comment type="catalytic activity">
    <reaction evidence="11">
        <text>ATP + H2O = ADP + phosphate + H(+)</text>
        <dbReference type="Rhea" id="RHEA:13065"/>
        <dbReference type="ChEBI" id="CHEBI:15377"/>
        <dbReference type="ChEBI" id="CHEBI:15378"/>
        <dbReference type="ChEBI" id="CHEBI:30616"/>
        <dbReference type="ChEBI" id="CHEBI:43474"/>
        <dbReference type="ChEBI" id="CHEBI:456216"/>
        <dbReference type="EC" id="3.6.4.13"/>
    </reaction>
</comment>
<evidence type="ECO:0000256" key="4">
    <source>
        <dbReference type="ARBA" id="ARBA00022490"/>
    </source>
</evidence>
<evidence type="ECO:0000256" key="2">
    <source>
        <dbReference type="ARBA" id="ARBA00005601"/>
    </source>
</evidence>
<keyword evidence="7" id="KW-0347">Helicase</keyword>
<feature type="domain" description="DNA2/NAM7 helicase-like C-terminal" evidence="13">
    <location>
        <begin position="882"/>
        <end position="1087"/>
    </location>
</feature>
<evidence type="ECO:0000256" key="9">
    <source>
        <dbReference type="ARBA" id="ARBA00022884"/>
    </source>
</evidence>
<dbReference type="Gene3D" id="3.40.50.300">
    <property type="entry name" value="P-loop containing nucleotide triphosphate hydrolases"/>
    <property type="match status" value="2"/>
</dbReference>
<dbReference type="Pfam" id="PF13087">
    <property type="entry name" value="AAA_12"/>
    <property type="match status" value="1"/>
</dbReference>
<feature type="domain" description="DNA2/NAM7 helicase helicase" evidence="12">
    <location>
        <begin position="802"/>
        <end position="869"/>
    </location>
</feature>
<dbReference type="eggNOG" id="KOG1804">
    <property type="taxonomic scope" value="Eukaryota"/>
</dbReference>
<dbReference type="FunFam" id="3.40.50.300:FF:000608">
    <property type="entry name" value="Mov10 RISC complex RNA helicase"/>
    <property type="match status" value="1"/>
</dbReference>
<evidence type="ECO:0000256" key="11">
    <source>
        <dbReference type="ARBA" id="ARBA00047984"/>
    </source>
</evidence>
<dbReference type="GO" id="GO:0005524">
    <property type="term" value="F:ATP binding"/>
    <property type="evidence" value="ECO:0007669"/>
    <property type="project" value="UniProtKB-KW"/>
</dbReference>
<evidence type="ECO:0000256" key="5">
    <source>
        <dbReference type="ARBA" id="ARBA00022741"/>
    </source>
</evidence>
<dbReference type="InterPro" id="IPR025223">
    <property type="entry name" value="S1-like_RNA-bd_dom"/>
</dbReference>
<proteinExistence type="inferred from homology"/>
<dbReference type="PANTHER" id="PTHR45418">
    <property type="entry name" value="CANCER/TESTIS ANTIGEN 55"/>
    <property type="match status" value="1"/>
</dbReference>
<name>T1J397_STRMM</name>
<evidence type="ECO:0000259" key="15">
    <source>
        <dbReference type="Pfam" id="PF21634"/>
    </source>
</evidence>
<keyword evidence="5" id="KW-0547">Nucleotide-binding</keyword>
<dbReference type="AlphaFoldDB" id="T1J397"/>
<dbReference type="InterPro" id="IPR041677">
    <property type="entry name" value="DNA2/NAM7_AAA_11"/>
</dbReference>
<protein>
    <recommendedName>
        <fullName evidence="3">RNA helicase</fullName>
        <ecNumber evidence="3">3.6.4.13</ecNumber>
    </recommendedName>
</protein>
<comment type="subcellular location">
    <subcellularLocation>
        <location evidence="1">Cytoplasm</location>
        <location evidence="1">Cytoplasmic ribonucleoprotein granule</location>
    </subcellularLocation>
</comment>
<keyword evidence="9" id="KW-0694">RNA-binding</keyword>
<evidence type="ECO:0000313" key="16">
    <source>
        <dbReference type="EnsemblMetazoa" id="SMAR008058-PA"/>
    </source>
</evidence>
<keyword evidence="10" id="KW-0943">RNA-mediated gene silencing</keyword>
<dbReference type="STRING" id="126957.T1J397"/>
<keyword evidence="8" id="KW-0067">ATP-binding</keyword>
<organism evidence="16 17">
    <name type="scientific">Strigamia maritima</name>
    <name type="common">European centipede</name>
    <name type="synonym">Geophilus maritimus</name>
    <dbReference type="NCBI Taxonomy" id="126957"/>
    <lineage>
        <taxon>Eukaryota</taxon>
        <taxon>Metazoa</taxon>
        <taxon>Ecdysozoa</taxon>
        <taxon>Arthropoda</taxon>
        <taxon>Myriapoda</taxon>
        <taxon>Chilopoda</taxon>
        <taxon>Pleurostigmophora</taxon>
        <taxon>Geophilomorpha</taxon>
        <taxon>Linotaeniidae</taxon>
        <taxon>Strigamia</taxon>
    </lineage>
</organism>
<evidence type="ECO:0000256" key="8">
    <source>
        <dbReference type="ARBA" id="ARBA00022840"/>
    </source>
</evidence>
<dbReference type="InterPro" id="IPR041679">
    <property type="entry name" value="DNA2/NAM7-like_C"/>
</dbReference>